<dbReference type="EMBL" id="BEYU01000104">
    <property type="protein sequence ID" value="GBG31688.1"/>
    <property type="molecule type" value="Genomic_DNA"/>
</dbReference>
<evidence type="ECO:0000313" key="2">
    <source>
        <dbReference type="EMBL" id="GBG31688.1"/>
    </source>
</evidence>
<dbReference type="AlphaFoldDB" id="A0A2R5GPH8"/>
<proteinExistence type="predicted"/>
<name>A0A2R5GPH8_9STRA</name>
<comment type="caution">
    <text evidence="2">The sequence shown here is derived from an EMBL/GenBank/DDBJ whole genome shotgun (WGS) entry which is preliminary data.</text>
</comment>
<evidence type="ECO:0000313" key="3">
    <source>
        <dbReference type="Proteomes" id="UP000241890"/>
    </source>
</evidence>
<dbReference type="InParanoid" id="A0A2R5GPH8"/>
<protein>
    <submittedName>
        <fullName evidence="2">Uncharacterized protein</fullName>
    </submittedName>
</protein>
<reference evidence="2 3" key="1">
    <citation type="submission" date="2017-12" db="EMBL/GenBank/DDBJ databases">
        <title>Sequencing, de novo assembly and annotation of complete genome of a new Thraustochytrid species, strain FCC1311.</title>
        <authorList>
            <person name="Sedici K."/>
            <person name="Godart F."/>
            <person name="Aiese Cigliano R."/>
            <person name="Sanseverino W."/>
            <person name="Barakat M."/>
            <person name="Ortet P."/>
            <person name="Marechal E."/>
            <person name="Cagnac O."/>
            <person name="Amato A."/>
        </authorList>
    </citation>
    <scope>NUCLEOTIDE SEQUENCE [LARGE SCALE GENOMIC DNA]</scope>
</reference>
<organism evidence="2 3">
    <name type="scientific">Hondaea fermentalgiana</name>
    <dbReference type="NCBI Taxonomy" id="2315210"/>
    <lineage>
        <taxon>Eukaryota</taxon>
        <taxon>Sar</taxon>
        <taxon>Stramenopiles</taxon>
        <taxon>Bigyra</taxon>
        <taxon>Labyrinthulomycetes</taxon>
        <taxon>Thraustochytrida</taxon>
        <taxon>Thraustochytriidae</taxon>
        <taxon>Hondaea</taxon>
    </lineage>
</organism>
<accession>A0A2R5GPH8</accession>
<gene>
    <name evidence="2" type="ORF">FCC1311_079132</name>
</gene>
<dbReference type="Proteomes" id="UP000241890">
    <property type="component" value="Unassembled WGS sequence"/>
</dbReference>
<feature type="region of interest" description="Disordered" evidence="1">
    <location>
        <begin position="404"/>
        <end position="429"/>
    </location>
</feature>
<sequence>MQQQGSGPDTRDARQEGLEWAIVRTLANREHEMLTGSPRLLRDTEQIDKEIFDLLALNLGAAAVHKENENKQDDSRPVELAATRRADCAQVLVKDDVVVVFCAVNNDLTLAVRSALAADARFPALLKGAAQDARDALLVRLGPPSRWMNHAPWIRAVVDPLVFDVFVPFFHPLALRAPLTNRIFSILSRVYADVVFDAPSFVDLEHADARTDIEEAMDLVDQHVEAHNDTFDEADLCLGVGSLVLANGALVHSSLCAADVHDVYRTLTIEGDLFHRSCPTRRVINLYAAVDRDTGARIPTFAAQRPGSDCVLEPRVLAVVAFEGMILARVLVSLQPSVLAPSGHLDPYGLCAMENALSEMLHAEVLQPFAERADAAIASLLGVLQRDPAGAMATMITDTSKKFPTTARAGENSEDGTQQPASLTRRGRAHSFDGAATAVWTRLTSSFRGRKRARASSMAATPVAAEAADEAFNMDVAESDSSAVRQEVLDVEAADLHTASNVDALRDLLRSPLARRFVQSQLGALVLEDVAASRCSDSESLGVGPPAREVLLRPPPPRALAYNPHCMETYLEEVTERSFDDIAMQYGLSPLPQSRQCT</sequence>
<evidence type="ECO:0000256" key="1">
    <source>
        <dbReference type="SAM" id="MobiDB-lite"/>
    </source>
</evidence>
<keyword evidence="3" id="KW-1185">Reference proteome</keyword>